<dbReference type="PANTHER" id="PTHR42892">
    <property type="entry name" value="GLUCOSAMINE-6-PHOSPHATE DEAMINASE-LIKE PROTEIN BT_0258-RELATED"/>
    <property type="match status" value="1"/>
</dbReference>
<dbReference type="GO" id="GO:0004342">
    <property type="term" value="F:glucosamine-6-phosphate deaminase activity"/>
    <property type="evidence" value="ECO:0007669"/>
    <property type="project" value="InterPro"/>
</dbReference>
<feature type="non-terminal residue" evidence="1">
    <location>
        <position position="1"/>
    </location>
</feature>
<sequence>MEKTQLSLIESCFIKENALENQTTNIPYITVDNFPDLGLITSLRFLEWVSENPGGVISLPTGKTPEYFIKWTHYLLENWGDDTIRSILKEYGLTVKQKPDLTNLHFVQIDEFYPLDPFQHNSFYNYVNTYYLEGFNISADKALLINCNDISLFNNEHWGDIFPEGTIDLNMRHRDPSTDLEKKQQESIYLIDQWCNEYEEKIRDIGGIGFFLGGIGPDGHIAFNVRGSDHNSTTRLMETNFETQAAAAVDLGGIEISRNRLVITIGLGTITHNENAAAIIIAAGEAKAPIVQQSLESAPDVKYPATVLQRLKNSRFYLTKGASKTLTDTENDYWEHSPWDSEKEQRALLKLAKNTNTYGKKLSLDDLRNDLICKNIPGLDENTVSGIINSIDEKVQRGIQQEKDQVFYHTGPHHDDIMLGMMPHIIHLIREPTNKHVFTNMTSGFTSVTNGFLEKIINTTLSFFKQGKIQMTDYPDFFNDGYKYKWDKDVFHYLDKIANNDSLGQSRGLSHRVVRTLVEIYGVNDKDQLLNQLSSIQTELGTNYDGQKNSPEIQKLKGMIREFEEELVWANYGVRVRDVHHLRLGFYKGDIFTEEPEQARDVTPVLDHLIDINPTVISLALDPEGSGPDTHY</sequence>
<reference evidence="1" key="1">
    <citation type="submission" date="2018-05" db="EMBL/GenBank/DDBJ databases">
        <authorList>
            <person name="Lanie J.A."/>
            <person name="Ng W.-L."/>
            <person name="Kazmierczak K.M."/>
            <person name="Andrzejewski T.M."/>
            <person name="Davidsen T.M."/>
            <person name="Wayne K.J."/>
            <person name="Tettelin H."/>
            <person name="Glass J.I."/>
            <person name="Rusch D."/>
            <person name="Podicherti R."/>
            <person name="Tsui H.-C.T."/>
            <person name="Winkler M.E."/>
        </authorList>
    </citation>
    <scope>NUCLEOTIDE SEQUENCE</scope>
</reference>
<protein>
    <submittedName>
        <fullName evidence="1">Uncharacterized protein</fullName>
    </submittedName>
</protein>
<dbReference type="EMBL" id="UINC01001633">
    <property type="protein sequence ID" value="SUZ85373.1"/>
    <property type="molecule type" value="Genomic_DNA"/>
</dbReference>
<dbReference type="SUPFAM" id="SSF100950">
    <property type="entry name" value="NagB/RpiA/CoA transferase-like"/>
    <property type="match status" value="1"/>
</dbReference>
<dbReference type="InterPro" id="IPR037171">
    <property type="entry name" value="NagB/RpiA_transferase-like"/>
</dbReference>
<dbReference type="Gene3D" id="3.40.50.1360">
    <property type="match status" value="1"/>
</dbReference>
<dbReference type="InterPro" id="IPR052960">
    <property type="entry name" value="GlcN6P_deaminase-like"/>
</dbReference>
<proteinExistence type="predicted"/>
<organism evidence="1">
    <name type="scientific">marine metagenome</name>
    <dbReference type="NCBI Taxonomy" id="408172"/>
    <lineage>
        <taxon>unclassified sequences</taxon>
        <taxon>metagenomes</taxon>
        <taxon>ecological metagenomes</taxon>
    </lineage>
</organism>
<evidence type="ECO:0000313" key="1">
    <source>
        <dbReference type="EMBL" id="SUZ85373.1"/>
    </source>
</evidence>
<dbReference type="PANTHER" id="PTHR42892:SF1">
    <property type="entry name" value="GLUCOSAMINE-6-PHOSPHATE ISOMERASE"/>
    <property type="match status" value="1"/>
</dbReference>
<gene>
    <name evidence="1" type="ORF">METZ01_LOCUS38227</name>
</gene>
<dbReference type="GO" id="GO:0006044">
    <property type="term" value="P:N-acetylglucosamine metabolic process"/>
    <property type="evidence" value="ECO:0007669"/>
    <property type="project" value="InterPro"/>
</dbReference>
<dbReference type="InterPro" id="IPR018321">
    <property type="entry name" value="Glucosamine6P_isomerase_CS"/>
</dbReference>
<dbReference type="AlphaFoldDB" id="A0A381R756"/>
<name>A0A381R756_9ZZZZ</name>
<accession>A0A381R756</accession>
<dbReference type="PROSITE" id="PS01161">
    <property type="entry name" value="GLC_GALNAC_ISOMERASE"/>
    <property type="match status" value="1"/>
</dbReference>
<feature type="non-terminal residue" evidence="1">
    <location>
        <position position="632"/>
    </location>
</feature>